<dbReference type="EMBL" id="MT142507">
    <property type="protein sequence ID" value="QJA83283.1"/>
    <property type="molecule type" value="Genomic_DNA"/>
</dbReference>
<name>A0A6M3JD62_9ZZZZ</name>
<keyword evidence="1" id="KW-1133">Transmembrane helix</keyword>
<sequence length="83" mass="9572">MSMVEYIGSIGGIAGVLAFLIFMAYRYLVNQMREDRKFMEDRLTAIIQDYNDVCAKNQDVMVKHTQVMTELIVYLRARNGSKS</sequence>
<accession>A0A6M3JD62</accession>
<organism evidence="2">
    <name type="scientific">viral metagenome</name>
    <dbReference type="NCBI Taxonomy" id="1070528"/>
    <lineage>
        <taxon>unclassified sequences</taxon>
        <taxon>metagenomes</taxon>
        <taxon>organismal metagenomes</taxon>
    </lineage>
</organism>
<evidence type="ECO:0000313" key="3">
    <source>
        <dbReference type="EMBL" id="QJA83283.1"/>
    </source>
</evidence>
<evidence type="ECO:0000256" key="1">
    <source>
        <dbReference type="SAM" id="Phobius"/>
    </source>
</evidence>
<evidence type="ECO:0000313" key="2">
    <source>
        <dbReference type="EMBL" id="QJA67268.1"/>
    </source>
</evidence>
<dbReference type="EMBL" id="MT141568">
    <property type="protein sequence ID" value="QJA67268.1"/>
    <property type="molecule type" value="Genomic_DNA"/>
</dbReference>
<keyword evidence="1" id="KW-0812">Transmembrane</keyword>
<reference evidence="2" key="1">
    <citation type="submission" date="2020-03" db="EMBL/GenBank/DDBJ databases">
        <title>The deep terrestrial virosphere.</title>
        <authorList>
            <person name="Holmfeldt K."/>
            <person name="Nilsson E."/>
            <person name="Simone D."/>
            <person name="Lopez-Fernandez M."/>
            <person name="Wu X."/>
            <person name="de Brujin I."/>
            <person name="Lundin D."/>
            <person name="Andersson A."/>
            <person name="Bertilsson S."/>
            <person name="Dopson M."/>
        </authorList>
    </citation>
    <scope>NUCLEOTIDE SEQUENCE</scope>
    <source>
        <strain evidence="3">MM415A00301</strain>
        <strain evidence="2">MM415B00258</strain>
    </source>
</reference>
<feature type="transmembrane region" description="Helical" evidence="1">
    <location>
        <begin position="6"/>
        <end position="29"/>
    </location>
</feature>
<dbReference type="AlphaFoldDB" id="A0A6M3JD62"/>
<protein>
    <submittedName>
        <fullName evidence="2">Uncharacterized protein</fullName>
    </submittedName>
</protein>
<proteinExistence type="predicted"/>
<gene>
    <name evidence="3" type="ORF">MM415A00301_0017</name>
    <name evidence="2" type="ORF">MM415B00258_0017</name>
</gene>
<keyword evidence="1" id="KW-0472">Membrane</keyword>